<dbReference type="InterPro" id="IPR036322">
    <property type="entry name" value="WD40_repeat_dom_sf"/>
</dbReference>
<dbReference type="Gene3D" id="2.130.10.10">
    <property type="entry name" value="YVTN repeat-like/Quinoprotein amine dehydrogenase"/>
    <property type="match status" value="3"/>
</dbReference>
<dbReference type="EMBL" id="KZ825818">
    <property type="protein sequence ID" value="PYH97874.1"/>
    <property type="molecule type" value="Genomic_DNA"/>
</dbReference>
<dbReference type="PROSITE" id="PS50082">
    <property type="entry name" value="WD_REPEATS_2"/>
    <property type="match status" value="2"/>
</dbReference>
<evidence type="ECO:0000313" key="4">
    <source>
        <dbReference type="EMBL" id="PYH97874.1"/>
    </source>
</evidence>
<organism evidence="4 5">
    <name type="scientific">Aspergillus ellipticus CBS 707.79</name>
    <dbReference type="NCBI Taxonomy" id="1448320"/>
    <lineage>
        <taxon>Eukaryota</taxon>
        <taxon>Fungi</taxon>
        <taxon>Dikarya</taxon>
        <taxon>Ascomycota</taxon>
        <taxon>Pezizomycotina</taxon>
        <taxon>Eurotiomycetes</taxon>
        <taxon>Eurotiomycetidae</taxon>
        <taxon>Eurotiales</taxon>
        <taxon>Aspergillaceae</taxon>
        <taxon>Aspergillus</taxon>
        <taxon>Aspergillus subgen. Circumdati</taxon>
    </lineage>
</organism>
<dbReference type="InterPro" id="IPR001680">
    <property type="entry name" value="WD40_rpt"/>
</dbReference>
<dbReference type="SMART" id="SM00320">
    <property type="entry name" value="WD40"/>
    <property type="match status" value="5"/>
</dbReference>
<dbReference type="STRING" id="1448320.A0A319DMC5"/>
<keyword evidence="2" id="KW-0677">Repeat</keyword>
<gene>
    <name evidence="4" type="ORF">BO71DRAFT_464674</name>
</gene>
<dbReference type="SUPFAM" id="SSF50978">
    <property type="entry name" value="WD40 repeat-like"/>
    <property type="match status" value="1"/>
</dbReference>
<feature type="repeat" description="WD" evidence="3">
    <location>
        <begin position="29"/>
        <end position="61"/>
    </location>
</feature>
<evidence type="ECO:0000256" key="2">
    <source>
        <dbReference type="ARBA" id="ARBA00022737"/>
    </source>
</evidence>
<protein>
    <submittedName>
        <fullName evidence="4">WD40 repeat-like protein</fullName>
    </submittedName>
</protein>
<dbReference type="Pfam" id="PF00400">
    <property type="entry name" value="WD40"/>
    <property type="match status" value="3"/>
</dbReference>
<keyword evidence="1 3" id="KW-0853">WD repeat</keyword>
<dbReference type="VEuPathDB" id="FungiDB:BO71DRAFT_464674"/>
<dbReference type="Proteomes" id="UP000247810">
    <property type="component" value="Unassembled WGS sequence"/>
</dbReference>
<name>A0A319DMC5_9EURO</name>
<sequence>MLISGFESNLVQAWNTGTWQKIQTFHSDVTDSENSVLGMVFFPDSQLVASCSSNGKVKVWKRDTTTWDLKWTFHPASRHTSLALSSDSLLLASASDEPIIQIWDMRSGKLHHEIRDSDDVLVVSFSQDNLFLVSGSTSAIRLWHTATWELAKTVHTDSPFLHVRRIIDCSLVVTWSRGGTIKIWHGRTAEIHKIFKAGMSPRAVAISLNNELVAGASCDGELAVWKTETCEMIMETQAVDLMYQGAGPRNIQFSSNNQLLGAISGHKIVKVRDTKTRNLLKTASGQTLESVLNSAQKLPYPNKMKERPESRISLE</sequence>
<dbReference type="InterPro" id="IPR015943">
    <property type="entry name" value="WD40/YVTN_repeat-like_dom_sf"/>
</dbReference>
<dbReference type="OrthoDB" id="538223at2759"/>
<keyword evidence="5" id="KW-1185">Reference proteome</keyword>
<dbReference type="InterPro" id="IPR050505">
    <property type="entry name" value="WDR55/POC1"/>
</dbReference>
<evidence type="ECO:0000256" key="1">
    <source>
        <dbReference type="ARBA" id="ARBA00022574"/>
    </source>
</evidence>
<proteinExistence type="predicted"/>
<dbReference type="AlphaFoldDB" id="A0A319DMC5"/>
<dbReference type="PANTHER" id="PTHR44019">
    <property type="entry name" value="WD REPEAT-CONTAINING PROTEIN 55"/>
    <property type="match status" value="1"/>
</dbReference>
<feature type="repeat" description="WD" evidence="3">
    <location>
        <begin position="80"/>
        <end position="113"/>
    </location>
</feature>
<dbReference type="PANTHER" id="PTHR44019:SF8">
    <property type="entry name" value="POC1 CENTRIOLAR PROTEIN HOMOLOG"/>
    <property type="match status" value="1"/>
</dbReference>
<accession>A0A319DMC5</accession>
<evidence type="ECO:0000313" key="5">
    <source>
        <dbReference type="Proteomes" id="UP000247810"/>
    </source>
</evidence>
<evidence type="ECO:0000256" key="3">
    <source>
        <dbReference type="PROSITE-ProRule" id="PRU00221"/>
    </source>
</evidence>
<reference evidence="4 5" key="1">
    <citation type="submission" date="2018-02" db="EMBL/GenBank/DDBJ databases">
        <title>The genomes of Aspergillus section Nigri reveals drivers in fungal speciation.</title>
        <authorList>
            <consortium name="DOE Joint Genome Institute"/>
            <person name="Vesth T.C."/>
            <person name="Nybo J."/>
            <person name="Theobald S."/>
            <person name="Brandl J."/>
            <person name="Frisvad J.C."/>
            <person name="Nielsen K.F."/>
            <person name="Lyhne E.K."/>
            <person name="Kogle M.E."/>
            <person name="Kuo A."/>
            <person name="Riley R."/>
            <person name="Clum A."/>
            <person name="Nolan M."/>
            <person name="Lipzen A."/>
            <person name="Salamov A."/>
            <person name="Henrissat B."/>
            <person name="Wiebenga A."/>
            <person name="De vries R.P."/>
            <person name="Grigoriev I.V."/>
            <person name="Mortensen U.H."/>
            <person name="Andersen M.R."/>
            <person name="Baker S.E."/>
        </authorList>
    </citation>
    <scope>NUCLEOTIDE SEQUENCE [LARGE SCALE GENOMIC DNA]</scope>
    <source>
        <strain evidence="4 5">CBS 707.79</strain>
    </source>
</reference>